<dbReference type="Gene3D" id="2.130.10.10">
    <property type="entry name" value="YVTN repeat-like/Quinoprotein amine dehydrogenase"/>
    <property type="match status" value="4"/>
</dbReference>
<dbReference type="CDD" id="cd00200">
    <property type="entry name" value="WD40"/>
    <property type="match status" value="1"/>
</dbReference>
<dbReference type="InterPro" id="IPR011990">
    <property type="entry name" value="TPR-like_helical_dom_sf"/>
</dbReference>
<dbReference type="SUPFAM" id="SSF48452">
    <property type="entry name" value="TPR-like"/>
    <property type="match status" value="1"/>
</dbReference>
<dbReference type="EMBL" id="CP003607">
    <property type="protein sequence ID" value="AFY85412.1"/>
    <property type="molecule type" value="Genomic_DNA"/>
</dbReference>
<dbReference type="RefSeq" id="WP_015152015.1">
    <property type="nucleotide sequence ID" value="NC_019693.1"/>
</dbReference>
<dbReference type="InterPro" id="IPR049052">
    <property type="entry name" value="nSTAND1"/>
</dbReference>
<keyword evidence="7" id="KW-1185">Reference proteome</keyword>
<feature type="repeat" description="WD" evidence="3">
    <location>
        <begin position="1001"/>
        <end position="1033"/>
    </location>
</feature>
<dbReference type="KEGG" id="oac:Oscil6304_5949"/>
<feature type="repeat" description="WD" evidence="3">
    <location>
        <begin position="1206"/>
        <end position="1237"/>
    </location>
</feature>
<dbReference type="InterPro" id="IPR036322">
    <property type="entry name" value="WD40_repeat_dom_sf"/>
</dbReference>
<evidence type="ECO:0000313" key="6">
    <source>
        <dbReference type="EMBL" id="AFY85412.1"/>
    </source>
</evidence>
<feature type="repeat" description="WD" evidence="3">
    <location>
        <begin position="1083"/>
        <end position="1115"/>
    </location>
</feature>
<evidence type="ECO:0000259" key="5">
    <source>
        <dbReference type="Pfam" id="PF20703"/>
    </source>
</evidence>
<reference evidence="6 7" key="1">
    <citation type="submission" date="2012-06" db="EMBL/GenBank/DDBJ databases">
        <title>Finished chromosome of genome of Oscillatoria acuminata PCC 6304.</title>
        <authorList>
            <consortium name="US DOE Joint Genome Institute"/>
            <person name="Gugger M."/>
            <person name="Coursin T."/>
            <person name="Rippka R."/>
            <person name="Tandeau De Marsac N."/>
            <person name="Huntemann M."/>
            <person name="Wei C.-L."/>
            <person name="Han J."/>
            <person name="Detter J.C."/>
            <person name="Han C."/>
            <person name="Tapia R."/>
            <person name="Davenport K."/>
            <person name="Daligault H."/>
            <person name="Erkkila T."/>
            <person name="Gu W."/>
            <person name="Munk A.C.C."/>
            <person name="Teshima H."/>
            <person name="Xu Y."/>
            <person name="Chain P."/>
            <person name="Chen A."/>
            <person name="Krypides N."/>
            <person name="Mavromatis K."/>
            <person name="Markowitz V."/>
            <person name="Szeto E."/>
            <person name="Ivanova N."/>
            <person name="Mikhailova N."/>
            <person name="Ovchinnikova G."/>
            <person name="Pagani I."/>
            <person name="Pati A."/>
            <person name="Goodwin L."/>
            <person name="Peters L."/>
            <person name="Pitluck S."/>
            <person name="Woyke T."/>
            <person name="Kerfeld C."/>
        </authorList>
    </citation>
    <scope>NUCLEOTIDE SEQUENCE [LARGE SCALE GENOMIC DNA]</scope>
    <source>
        <strain evidence="6 7">PCC 6304</strain>
    </source>
</reference>
<dbReference type="Gene3D" id="1.25.40.10">
    <property type="entry name" value="Tetratricopeptide repeat domain"/>
    <property type="match status" value="1"/>
</dbReference>
<sequence>MTDPLNRKPVSAENEQALKRLAWALEASRGEFKLFIARCNYLQLRSRLVQRLQQLCDVEIRCIEVKAADRLLHSRIRAELGDKPPDALMVFGLETVTEINSLLSSANQVREEFQKQFHFPLVLWVNDEVQQKIRQIAPDFESWAIPVQLTMNREAIASFVTATAQSWFANQLQLPRQSASKLQGELAAAQQDLISQGGLDEELNANLESLLGAVKFILGESDLALVHYQLAATWWDKSHQLERLGKIYHQIAVCHYIKARKQRNLEPSDWQPTREALAQCLATFEQTENPHLIADSLDSIGKILRQLEDWETLQHLANQALSIHETQNQPQEAARDYGFLAEVALSQPDWTRAKELAEKALEILTSNFGVVSEYLRGNLHPQPEERRVLYDASLYYFILAQAEQNLNHPESALSHLEAAKQAGSPDNDTKLYIDILCQLQVLYSQQKQYLEAFQIKLTRYSVEQQYGIRAFVGACWIQPQRQESFGLILGEKRETVAPEIAASGRMLDVEKIVQEIGENNSRILVIHGQSGVGKSSLVNGGIIPKLKENSMGYEEYLPIAVRVYTNWKEEFANSLAEALAEKGITGQPVPGSEKGQLEFFLKQLQENEQRNRRSILIFDQFEEFFFACHTPRERRQFFDFLGDCLSRIVSIKVILSLREDYLHELLACDRLESMKIINNDILARKVRYPLGNFLPEDAQQIIQRLTEKSQIWFPDALIRELVQELAAELDAVRPIELQIVGAQLQAEKITTLAEYRERGPKTEFVKRYLDDVVKDCGPENQQIGERVLYLLTDEKGTRPLKTRKEIAEELQELAADLTGKVSQLDLILTVFIDSGLVLLLPQQPEDHYQLVHDYLAEFIRKQQQPQLERLRAELEKKKEQLQLATRILEEAREGTRLERQGVNALRQFEVYQIDGLVSAMQVGQELKALVKHKRSLSDYPTTTPMLALHTIINQISERNQLQHQGPVNSASFSADGEGILTASQDKTARVWDRSGKLVAELTGHQGPVISASFSPDGERILTASSDKTARVWDRSGKLVAELTGHQGPVISASFRADGKRILTTSSDRTARVWDRNGKLVAKLTSHQGWVISASFSADGERILTASSDKTARVWDRSGKLVAKLTGHQGPVNSASFSADGERILTASSDKTARVWDRSGKLVAKLTGHQGKVKSASFSPDGERILTASQDKTARVWDRSGKLVAELTGHQGKVKSASFSPDGERILTASEDNTARVWLVGSLDEVLEWGCDWLGDYLVTHPTELEKLETCQTPSNLAEAAPVLVREGEAQARAGQVDAAVGTFRKALTWNAGLDFDPEAKAKQLAEEGNQE</sequence>
<dbReference type="Pfam" id="PF20703">
    <property type="entry name" value="nSTAND1"/>
    <property type="match status" value="1"/>
</dbReference>
<dbReference type="PATRIC" id="fig|56110.3.peg.7316"/>
<gene>
    <name evidence="6" type="ORF">Oscil6304_5949</name>
</gene>
<dbReference type="SUPFAM" id="SSF50978">
    <property type="entry name" value="WD40 repeat-like"/>
    <property type="match status" value="1"/>
</dbReference>
<evidence type="ECO:0000256" key="4">
    <source>
        <dbReference type="SAM" id="Coils"/>
    </source>
</evidence>
<evidence type="ECO:0000256" key="2">
    <source>
        <dbReference type="ARBA" id="ARBA00022737"/>
    </source>
</evidence>
<dbReference type="InterPro" id="IPR027417">
    <property type="entry name" value="P-loop_NTPase"/>
</dbReference>
<feature type="domain" description="Novel STAND NTPase 1" evidence="5">
    <location>
        <begin position="504"/>
        <end position="894"/>
    </location>
</feature>
<keyword evidence="1 3" id="KW-0853">WD repeat</keyword>
<dbReference type="eggNOG" id="COG2319">
    <property type="taxonomic scope" value="Bacteria"/>
</dbReference>
<dbReference type="PANTHER" id="PTHR19879">
    <property type="entry name" value="TRANSCRIPTION INITIATION FACTOR TFIID"/>
    <property type="match status" value="1"/>
</dbReference>
<dbReference type="PANTHER" id="PTHR19879:SF9">
    <property type="entry name" value="TRANSCRIPTION INITIATION FACTOR TFIID SUBUNIT 5"/>
    <property type="match status" value="1"/>
</dbReference>
<feature type="coiled-coil region" evidence="4">
    <location>
        <begin position="860"/>
        <end position="894"/>
    </location>
</feature>
<keyword evidence="4" id="KW-0175">Coiled coil</keyword>
<dbReference type="SUPFAM" id="SSF52540">
    <property type="entry name" value="P-loop containing nucleoside triphosphate hydrolases"/>
    <property type="match status" value="1"/>
</dbReference>
<dbReference type="InterPro" id="IPR015943">
    <property type="entry name" value="WD40/YVTN_repeat-like_dom_sf"/>
</dbReference>
<protein>
    <submittedName>
        <fullName evidence="6">WD40 repeat-containing protein</fullName>
    </submittedName>
</protein>
<dbReference type="SMART" id="SM00320">
    <property type="entry name" value="WD40"/>
    <property type="match status" value="7"/>
</dbReference>
<dbReference type="InterPro" id="IPR020472">
    <property type="entry name" value="WD40_PAC1"/>
</dbReference>
<dbReference type="STRING" id="56110.Oscil6304_5949"/>
<name>K9TRF2_9CYAN</name>
<feature type="repeat" description="WD" evidence="3">
    <location>
        <begin position="1042"/>
        <end position="1074"/>
    </location>
</feature>
<dbReference type="Proteomes" id="UP000010367">
    <property type="component" value="Chromosome"/>
</dbReference>
<dbReference type="Pfam" id="PF00400">
    <property type="entry name" value="WD40"/>
    <property type="match status" value="7"/>
</dbReference>
<dbReference type="OrthoDB" id="422888at2"/>
<feature type="repeat" description="WD" evidence="3">
    <location>
        <begin position="960"/>
        <end position="992"/>
    </location>
</feature>
<dbReference type="PROSITE" id="PS50294">
    <property type="entry name" value="WD_REPEATS_REGION"/>
    <property type="match status" value="7"/>
</dbReference>
<organism evidence="6 7">
    <name type="scientific">Oscillatoria acuminata PCC 6304</name>
    <dbReference type="NCBI Taxonomy" id="56110"/>
    <lineage>
        <taxon>Bacteria</taxon>
        <taxon>Bacillati</taxon>
        <taxon>Cyanobacteriota</taxon>
        <taxon>Cyanophyceae</taxon>
        <taxon>Oscillatoriophycideae</taxon>
        <taxon>Oscillatoriales</taxon>
        <taxon>Oscillatoriaceae</taxon>
        <taxon>Oscillatoria</taxon>
    </lineage>
</organism>
<feature type="repeat" description="WD" evidence="3">
    <location>
        <begin position="1124"/>
        <end position="1156"/>
    </location>
</feature>
<accession>K9TRF2</accession>
<dbReference type="Gene3D" id="3.40.50.300">
    <property type="entry name" value="P-loop containing nucleotide triphosphate hydrolases"/>
    <property type="match status" value="1"/>
</dbReference>
<dbReference type="InParanoid" id="K9TRF2"/>
<evidence type="ECO:0000313" key="7">
    <source>
        <dbReference type="Proteomes" id="UP000010367"/>
    </source>
</evidence>
<dbReference type="eggNOG" id="COG1672">
    <property type="taxonomic scope" value="Bacteria"/>
</dbReference>
<evidence type="ECO:0000256" key="1">
    <source>
        <dbReference type="ARBA" id="ARBA00022574"/>
    </source>
</evidence>
<dbReference type="HOGENOM" id="CLU_002352_2_0_3"/>
<feature type="repeat" description="WD" evidence="3">
    <location>
        <begin position="1165"/>
        <end position="1197"/>
    </location>
</feature>
<proteinExistence type="predicted"/>
<dbReference type="InterPro" id="IPR001680">
    <property type="entry name" value="WD40_rpt"/>
</dbReference>
<evidence type="ECO:0000256" key="3">
    <source>
        <dbReference type="PROSITE-ProRule" id="PRU00221"/>
    </source>
</evidence>
<dbReference type="PROSITE" id="PS50082">
    <property type="entry name" value="WD_REPEATS_2"/>
    <property type="match status" value="7"/>
</dbReference>
<dbReference type="PRINTS" id="PR00320">
    <property type="entry name" value="GPROTEINBRPT"/>
</dbReference>
<keyword evidence="2" id="KW-0677">Repeat</keyword>